<dbReference type="GO" id="GO:0043190">
    <property type="term" value="C:ATP-binding cassette (ABC) transporter complex"/>
    <property type="evidence" value="ECO:0007669"/>
    <property type="project" value="InterPro"/>
</dbReference>
<keyword evidence="6 11" id="KW-0812">Transmembrane</keyword>
<dbReference type="EMBL" id="FLRB01000013">
    <property type="protein sequence ID" value="SBT21917.1"/>
    <property type="molecule type" value="Genomic_DNA"/>
</dbReference>
<dbReference type="InterPro" id="IPR047817">
    <property type="entry name" value="ABC2_TM_bact-type"/>
</dbReference>
<evidence type="ECO:0000313" key="15">
    <source>
        <dbReference type="Proteomes" id="UP000092840"/>
    </source>
</evidence>
<feature type="transmembrane region" description="Helical" evidence="11">
    <location>
        <begin position="236"/>
        <end position="254"/>
    </location>
</feature>
<keyword evidence="10 11" id="KW-0472">Membrane</keyword>
<keyword evidence="7" id="KW-0972">Capsule biogenesis/degradation</keyword>
<evidence type="ECO:0000256" key="5">
    <source>
        <dbReference type="ARBA" id="ARBA00022597"/>
    </source>
</evidence>
<evidence type="ECO:0000313" key="16">
    <source>
        <dbReference type="Proteomes" id="UP000092871"/>
    </source>
</evidence>
<dbReference type="GO" id="GO:0015920">
    <property type="term" value="P:lipopolysaccharide transport"/>
    <property type="evidence" value="ECO:0007669"/>
    <property type="project" value="TreeGrafter"/>
</dbReference>
<feature type="transmembrane region" description="Helical" evidence="11">
    <location>
        <begin position="71"/>
        <end position="92"/>
    </location>
</feature>
<comment type="subcellular location">
    <subcellularLocation>
        <location evidence="11">Cell inner membrane</location>
        <topology evidence="11">Multi-pass membrane protein</topology>
    </subcellularLocation>
    <subcellularLocation>
        <location evidence="1">Cell membrane</location>
        <topology evidence="1">Multi-pass membrane protein</topology>
    </subcellularLocation>
</comment>
<keyword evidence="9" id="KW-0625">Polysaccharide transport</keyword>
<dbReference type="Proteomes" id="UP000092840">
    <property type="component" value="Unassembled WGS sequence"/>
</dbReference>
<evidence type="ECO:0000256" key="7">
    <source>
        <dbReference type="ARBA" id="ARBA00022903"/>
    </source>
</evidence>
<keyword evidence="4 11" id="KW-1003">Cell membrane</keyword>
<sequence>MLNGMWAPVVQSWQWRHFIVSSIRNDLKVRFSRSVLGGLWMLLNPLAMVLMYTVILSAVLSAKLPGIDNRFAYAIYLISGMLGWTLFLEIVQRCISVFIEHANQIKKINFPKITLPIIVTGTSLIGYLTLLIVTLIAFACLSHLYWQGWLWIPVLTVITTFLAVGFGLILGVINVFVRDLGQLMNIVLQLLFWFTPIVYPAHIVPESLQYLQKLNPLYHIVESYHQVLAYNQAPSIGALSAIFALSCLLLWMAMRVYRKASSEMMDVL</sequence>
<gene>
    <name evidence="13" type="primary">tagG</name>
    <name evidence="13" type="ORF">MGA5115_03123</name>
    <name evidence="14" type="ORF">MGA5116_02527</name>
</gene>
<dbReference type="RefSeq" id="WP_244502968.1">
    <property type="nucleotide sequence ID" value="NZ_FLRA01000023.1"/>
</dbReference>
<evidence type="ECO:0000313" key="13">
    <source>
        <dbReference type="EMBL" id="SBT18962.1"/>
    </source>
</evidence>
<dbReference type="PRINTS" id="PR00164">
    <property type="entry name" value="ABC2TRNSPORT"/>
</dbReference>
<reference evidence="13 16" key="1">
    <citation type="submission" date="2016-06" db="EMBL/GenBank/DDBJ databases">
        <authorList>
            <person name="Kjaerup R.B."/>
            <person name="Dalgaard T.S."/>
            <person name="Juul-Madsen H.R."/>
        </authorList>
    </citation>
    <scope>NUCLEOTIDE SEQUENCE [LARGE SCALE GENOMIC DNA]</scope>
    <source>
        <strain evidence="13 16">CECT 5115</strain>
    </source>
</reference>
<dbReference type="GO" id="GO:0015774">
    <property type="term" value="P:polysaccharide transport"/>
    <property type="evidence" value="ECO:0007669"/>
    <property type="project" value="UniProtKB-KW"/>
</dbReference>
<comment type="similarity">
    <text evidence="2 11">Belongs to the ABC-2 integral membrane protein family.</text>
</comment>
<proteinExistence type="inferred from homology"/>
<reference evidence="14 15" key="2">
    <citation type="submission" date="2016-06" db="EMBL/GenBank/DDBJ databases">
        <authorList>
            <person name="Rodrigo-Torres L."/>
            <person name="Arahal D.R."/>
        </authorList>
    </citation>
    <scope>NUCLEOTIDE SEQUENCE [LARGE SCALE GENOMIC DNA]</scope>
    <source>
        <strain evidence="14 15">CECT 5116</strain>
    </source>
</reference>
<evidence type="ECO:0000256" key="2">
    <source>
        <dbReference type="ARBA" id="ARBA00007783"/>
    </source>
</evidence>
<feature type="transmembrane region" description="Helical" evidence="11">
    <location>
        <begin position="152"/>
        <end position="176"/>
    </location>
</feature>
<evidence type="ECO:0000256" key="9">
    <source>
        <dbReference type="ARBA" id="ARBA00023047"/>
    </source>
</evidence>
<dbReference type="InterPro" id="IPR013525">
    <property type="entry name" value="ABC2_TM"/>
</dbReference>
<dbReference type="PROSITE" id="PS51012">
    <property type="entry name" value="ABC_TM2"/>
    <property type="match status" value="1"/>
</dbReference>
<dbReference type="Proteomes" id="UP000092871">
    <property type="component" value="Unassembled WGS sequence"/>
</dbReference>
<feature type="domain" description="ABC transmembrane type-2" evidence="12">
    <location>
        <begin position="36"/>
        <end position="260"/>
    </location>
</feature>
<feature type="transmembrane region" description="Helical" evidence="11">
    <location>
        <begin position="113"/>
        <end position="146"/>
    </location>
</feature>
<dbReference type="PANTHER" id="PTHR30413">
    <property type="entry name" value="INNER MEMBRANE TRANSPORT PERMEASE"/>
    <property type="match status" value="1"/>
</dbReference>
<evidence type="ECO:0000313" key="14">
    <source>
        <dbReference type="EMBL" id="SBT21917.1"/>
    </source>
</evidence>
<evidence type="ECO:0000256" key="8">
    <source>
        <dbReference type="ARBA" id="ARBA00022989"/>
    </source>
</evidence>
<name>A0A1C3JV16_9GAMM</name>
<evidence type="ECO:0000256" key="11">
    <source>
        <dbReference type="RuleBase" id="RU361157"/>
    </source>
</evidence>
<protein>
    <recommendedName>
        <fullName evidence="11">Transport permease protein</fullName>
    </recommendedName>
</protein>
<dbReference type="PANTHER" id="PTHR30413:SF10">
    <property type="entry name" value="CAPSULE POLYSACCHARIDE EXPORT INNER-MEMBRANE PROTEIN CTRC"/>
    <property type="match status" value="1"/>
</dbReference>
<evidence type="ECO:0000256" key="10">
    <source>
        <dbReference type="ARBA" id="ARBA00023136"/>
    </source>
</evidence>
<dbReference type="EMBL" id="FLRA01000023">
    <property type="protein sequence ID" value="SBT18962.1"/>
    <property type="molecule type" value="Genomic_DNA"/>
</dbReference>
<accession>A0A1C3JV16</accession>
<dbReference type="GO" id="GO:0140359">
    <property type="term" value="F:ABC-type transporter activity"/>
    <property type="evidence" value="ECO:0007669"/>
    <property type="project" value="InterPro"/>
</dbReference>
<evidence type="ECO:0000256" key="1">
    <source>
        <dbReference type="ARBA" id="ARBA00004651"/>
    </source>
</evidence>
<dbReference type="Pfam" id="PF01061">
    <property type="entry name" value="ABC2_membrane"/>
    <property type="match status" value="1"/>
</dbReference>
<keyword evidence="3 11" id="KW-0813">Transport</keyword>
<dbReference type="InterPro" id="IPR000412">
    <property type="entry name" value="ABC_2_transport"/>
</dbReference>
<organism evidence="13 16">
    <name type="scientific">Marinomonas gallaica</name>
    <dbReference type="NCBI Taxonomy" id="1806667"/>
    <lineage>
        <taxon>Bacteria</taxon>
        <taxon>Pseudomonadati</taxon>
        <taxon>Pseudomonadota</taxon>
        <taxon>Gammaproteobacteria</taxon>
        <taxon>Oceanospirillales</taxon>
        <taxon>Oceanospirillaceae</taxon>
        <taxon>Marinomonas</taxon>
    </lineage>
</organism>
<evidence type="ECO:0000259" key="12">
    <source>
        <dbReference type="PROSITE" id="PS51012"/>
    </source>
</evidence>
<evidence type="ECO:0000256" key="6">
    <source>
        <dbReference type="ARBA" id="ARBA00022692"/>
    </source>
</evidence>
<feature type="transmembrane region" description="Helical" evidence="11">
    <location>
        <begin position="183"/>
        <end position="204"/>
    </location>
</feature>
<keyword evidence="5" id="KW-0762">Sugar transport</keyword>
<keyword evidence="8 11" id="KW-1133">Transmembrane helix</keyword>
<evidence type="ECO:0000256" key="4">
    <source>
        <dbReference type="ARBA" id="ARBA00022475"/>
    </source>
</evidence>
<keyword evidence="15" id="KW-1185">Reference proteome</keyword>
<feature type="transmembrane region" description="Helical" evidence="11">
    <location>
        <begin position="34"/>
        <end position="59"/>
    </location>
</feature>
<dbReference type="AlphaFoldDB" id="A0A1C3JV16"/>
<evidence type="ECO:0000256" key="3">
    <source>
        <dbReference type="ARBA" id="ARBA00022448"/>
    </source>
</evidence>